<organism evidence="1 2">
    <name type="scientific">Murimonas intestini</name>
    <dbReference type="NCBI Taxonomy" id="1337051"/>
    <lineage>
        <taxon>Bacteria</taxon>
        <taxon>Bacillati</taxon>
        <taxon>Bacillota</taxon>
        <taxon>Clostridia</taxon>
        <taxon>Lachnospirales</taxon>
        <taxon>Lachnospiraceae</taxon>
        <taxon>Murimonas</taxon>
    </lineage>
</organism>
<name>A0AB73SZH2_9FIRM</name>
<proteinExistence type="predicted"/>
<dbReference type="Gene3D" id="3.20.20.80">
    <property type="entry name" value="Glycosidases"/>
    <property type="match status" value="1"/>
</dbReference>
<evidence type="ECO:0008006" key="3">
    <source>
        <dbReference type="Google" id="ProtNLM"/>
    </source>
</evidence>
<dbReference type="InterPro" id="IPR017853">
    <property type="entry name" value="GH"/>
</dbReference>
<keyword evidence="2" id="KW-1185">Reference proteome</keyword>
<dbReference type="EMBL" id="QGGY01000016">
    <property type="protein sequence ID" value="PWJ72770.1"/>
    <property type="molecule type" value="Genomic_DNA"/>
</dbReference>
<dbReference type="Proteomes" id="UP000245412">
    <property type="component" value="Unassembled WGS sequence"/>
</dbReference>
<evidence type="ECO:0000313" key="2">
    <source>
        <dbReference type="Proteomes" id="UP000245412"/>
    </source>
</evidence>
<reference evidence="1 2" key="1">
    <citation type="submission" date="2018-05" db="EMBL/GenBank/DDBJ databases">
        <authorList>
            <person name="Goeker M."/>
            <person name="Huntemann M."/>
            <person name="Clum A."/>
            <person name="Pillay M."/>
            <person name="Palaniappan K."/>
            <person name="Varghese N."/>
            <person name="Mikhailova N."/>
            <person name="Stamatis D."/>
            <person name="Reddy T."/>
            <person name="Daum C."/>
            <person name="Shapiro N."/>
            <person name="Ivanova N."/>
            <person name="Kyrpides N."/>
            <person name="Woyke T."/>
        </authorList>
    </citation>
    <scope>NUCLEOTIDE SEQUENCE [LARGE SCALE GENOMIC DNA]</scope>
    <source>
        <strain evidence="1 2">DSM 26524</strain>
    </source>
</reference>
<comment type="caution">
    <text evidence="1">The sequence shown here is derived from an EMBL/GenBank/DDBJ whole genome shotgun (WGS) entry which is preliminary data.</text>
</comment>
<dbReference type="RefSeq" id="WP_109748238.1">
    <property type="nucleotide sequence ID" value="NZ_JANKBI010000016.1"/>
</dbReference>
<accession>A0AB73SZH2</accession>
<evidence type="ECO:0000313" key="1">
    <source>
        <dbReference type="EMBL" id="PWJ72770.1"/>
    </source>
</evidence>
<protein>
    <recommendedName>
        <fullName evidence="3">DUF4838 domain-containing protein</fullName>
    </recommendedName>
</protein>
<gene>
    <name evidence="1" type="ORF">C7383_11684</name>
</gene>
<dbReference type="SUPFAM" id="SSF51445">
    <property type="entry name" value="(Trans)glycosidases"/>
    <property type="match status" value="1"/>
</dbReference>
<dbReference type="AlphaFoldDB" id="A0AB73SZH2"/>
<sequence length="561" mass="65201">MKSNMQVRSIEIHDTLTIWNPDKIRKITDFMVRHNMNTLIFHENDIVDKVVYPSLLFTEGQKDKNIYDIYRNIYGEIYDRTPSPFVFHDEKPIFAELLRSIVKIAAEKGIRVFLQSKELWFSDLIYESSVAHDGVVCPSDSFWWDRYLPQKYGELYACLPELSGVIISTGTRESRASLAHGKCGCERCRNFSQDEWQEKIIMSIYRPTKEAGKQLVVRDFTYYADEQEGIRAGMLKLPEDIIVSVKNTPQDFYPTFPDNALIGRTGDREMWIEYEVMGEYFGFGVMPCILIDDIRRRIRHGLANGAKGFTLRVDWEALPSHSAFGTVNVLNVYAGAMLSQDPDMPAQEIYRAYLEEYRLYGPGLSREAREDCTKALMEILDGTWSVMKKTVYMHDFLFSSNSKIPADIRHGDFLSKEHHGLQKWFPERGHDLDMTKENVASLLEEKDEALREIGLLYDRIAAGNPGLAPDFYSRLVSQFEMYRLYVEMFRATSRVYLMVKGVEVLQDKRQAYEALKELQDVEERIGRYRFPVFAYPGSVLLCHDKIHGFRMDAIRQLEQIY</sequence>